<dbReference type="PANTHER" id="PTHR43664:SF1">
    <property type="entry name" value="BETA-METHYLMALYL-COA DEHYDRATASE"/>
    <property type="match status" value="1"/>
</dbReference>
<dbReference type="InterPro" id="IPR002539">
    <property type="entry name" value="MaoC-like_dom"/>
</dbReference>
<dbReference type="PANTHER" id="PTHR43664">
    <property type="entry name" value="MONOAMINE OXIDASE-RELATED"/>
    <property type="match status" value="1"/>
</dbReference>
<organism evidence="2 3">
    <name type="scientific">Aporhodopirellula aestuarii</name>
    <dbReference type="NCBI Taxonomy" id="2950107"/>
    <lineage>
        <taxon>Bacteria</taxon>
        <taxon>Pseudomonadati</taxon>
        <taxon>Planctomycetota</taxon>
        <taxon>Planctomycetia</taxon>
        <taxon>Pirellulales</taxon>
        <taxon>Pirellulaceae</taxon>
        <taxon>Aporhodopirellula</taxon>
    </lineage>
</organism>
<dbReference type="RefSeq" id="WP_250930102.1">
    <property type="nucleotide sequence ID" value="NZ_JAMQBK010000046.1"/>
</dbReference>
<proteinExistence type="predicted"/>
<dbReference type="Proteomes" id="UP001202961">
    <property type="component" value="Unassembled WGS sequence"/>
</dbReference>
<evidence type="ECO:0000313" key="2">
    <source>
        <dbReference type="EMBL" id="MCM2372472.1"/>
    </source>
</evidence>
<name>A0ABT0U6A7_9BACT</name>
<protein>
    <submittedName>
        <fullName evidence="2">Acyl dehydratase</fullName>
    </submittedName>
</protein>
<gene>
    <name evidence="2" type="ORF">NB063_17825</name>
</gene>
<dbReference type="InterPro" id="IPR029069">
    <property type="entry name" value="HotDog_dom_sf"/>
</dbReference>
<keyword evidence="3" id="KW-1185">Reference proteome</keyword>
<comment type="caution">
    <text evidence="2">The sequence shown here is derived from an EMBL/GenBank/DDBJ whole genome shotgun (WGS) entry which is preliminary data.</text>
</comment>
<reference evidence="2 3" key="1">
    <citation type="journal article" date="2022" name="Syst. Appl. Microbiol.">
        <title>Rhodopirellula aestuarii sp. nov., a novel member of the genus Rhodopirellula isolated from brackish sediments collected in the Tagus River estuary, Portugal.</title>
        <authorList>
            <person name="Vitorino I.R."/>
            <person name="Klimek D."/>
            <person name="Calusinska M."/>
            <person name="Lobo-da-Cunha A."/>
            <person name="Vasconcelos V."/>
            <person name="Lage O.M."/>
        </authorList>
    </citation>
    <scope>NUCLEOTIDE SEQUENCE [LARGE SCALE GENOMIC DNA]</scope>
    <source>
        <strain evidence="2 3">ICT_H3.1</strain>
    </source>
</reference>
<evidence type="ECO:0000259" key="1">
    <source>
        <dbReference type="Pfam" id="PF01575"/>
    </source>
</evidence>
<accession>A0ABT0U6A7</accession>
<dbReference type="EMBL" id="JAMQBK010000046">
    <property type="protein sequence ID" value="MCM2372472.1"/>
    <property type="molecule type" value="Genomic_DNA"/>
</dbReference>
<dbReference type="Gene3D" id="3.10.129.10">
    <property type="entry name" value="Hotdog Thioesterase"/>
    <property type="match status" value="1"/>
</dbReference>
<sequence length="192" mass="20699">MSTVTISSDSNEHAKRSGATPVGTTLYYEDLAPGQIWQSPSREITLDDVREFSSLTGDFDPLHAAGDSQTASESAANSPFGKPVAHGILGLSVLAGLSTEYPRAATLALVGITDWQFENPIFFGEVVHVVTEIETVAPHGRRAGRIVWLRKLISSDGRLLQQGRFITLVASNRRSGYANPATKSTATPRHPR</sequence>
<dbReference type="Pfam" id="PF01575">
    <property type="entry name" value="MaoC_dehydratas"/>
    <property type="match status" value="1"/>
</dbReference>
<feature type="domain" description="MaoC-like" evidence="1">
    <location>
        <begin position="38"/>
        <end position="136"/>
    </location>
</feature>
<dbReference type="InterPro" id="IPR052342">
    <property type="entry name" value="MCH/BMMD"/>
</dbReference>
<dbReference type="SUPFAM" id="SSF54637">
    <property type="entry name" value="Thioesterase/thiol ester dehydrase-isomerase"/>
    <property type="match status" value="1"/>
</dbReference>
<evidence type="ECO:0000313" key="3">
    <source>
        <dbReference type="Proteomes" id="UP001202961"/>
    </source>
</evidence>